<dbReference type="PANTHER" id="PTHR35097">
    <property type="entry name" value="GDSL ESTERASE/LIPASE"/>
    <property type="match status" value="1"/>
</dbReference>
<feature type="compositionally biased region" description="Basic residues" evidence="1">
    <location>
        <begin position="169"/>
        <end position="183"/>
    </location>
</feature>
<feature type="compositionally biased region" description="Basic and acidic residues" evidence="1">
    <location>
        <begin position="1"/>
        <end position="17"/>
    </location>
</feature>
<dbReference type="PANTHER" id="PTHR35097:SF1">
    <property type="entry name" value="GDSL ESTERASE_LIPASE"/>
    <property type="match status" value="1"/>
</dbReference>
<gene>
    <name evidence="2" type="ORF">GQ55_3G132200</name>
</gene>
<proteinExistence type="predicted"/>
<accession>A0A2T7E8Z1</accession>
<evidence type="ECO:0000313" key="2">
    <source>
        <dbReference type="EMBL" id="PUZ64287.1"/>
    </source>
</evidence>
<reference evidence="2 3" key="1">
    <citation type="submission" date="2018-04" db="EMBL/GenBank/DDBJ databases">
        <title>WGS assembly of Panicum hallii var. hallii HAL2.</title>
        <authorList>
            <person name="Lovell J."/>
            <person name="Jenkins J."/>
            <person name="Lowry D."/>
            <person name="Mamidi S."/>
            <person name="Sreedasyam A."/>
            <person name="Weng X."/>
            <person name="Barry K."/>
            <person name="Bonette J."/>
            <person name="Campitelli B."/>
            <person name="Daum C."/>
            <person name="Gordon S."/>
            <person name="Gould B."/>
            <person name="Lipzen A."/>
            <person name="MacQueen A."/>
            <person name="Palacio-Mejia J."/>
            <person name="Plott C."/>
            <person name="Shakirov E."/>
            <person name="Shu S."/>
            <person name="Yoshinaga Y."/>
            <person name="Zane M."/>
            <person name="Rokhsar D."/>
            <person name="Grimwood J."/>
            <person name="Schmutz J."/>
            <person name="Juenger T."/>
        </authorList>
    </citation>
    <scope>NUCLEOTIDE SEQUENCE [LARGE SCALE GENOMIC DNA]</scope>
    <source>
        <strain evidence="3">cv. HAL2</strain>
    </source>
</reference>
<feature type="compositionally biased region" description="Basic and acidic residues" evidence="1">
    <location>
        <begin position="121"/>
        <end position="135"/>
    </location>
</feature>
<feature type="compositionally biased region" description="Low complexity" evidence="1">
    <location>
        <begin position="41"/>
        <end position="54"/>
    </location>
</feature>
<dbReference type="EMBL" id="CM009751">
    <property type="protein sequence ID" value="PUZ64287.1"/>
    <property type="molecule type" value="Genomic_DNA"/>
</dbReference>
<dbReference type="STRING" id="1504633.A0A2T7E8Z1"/>
<dbReference type="OrthoDB" id="2017825at2759"/>
<protein>
    <submittedName>
        <fullName evidence="2">Uncharacterized protein</fullName>
    </submittedName>
</protein>
<dbReference type="Gramene" id="PUZ64287">
    <property type="protein sequence ID" value="PUZ64287"/>
    <property type="gene ID" value="GQ55_3G132200"/>
</dbReference>
<dbReference type="Proteomes" id="UP000244336">
    <property type="component" value="Chromosome 3"/>
</dbReference>
<sequence>MGEGDCVPHRGSQERRPPFASPSSASPPAPSARPREETAGEGKATAAVGSPVGEGLAGAAGRGRADLEEGRRGQIGGTRRSGGRVSVGSGLALEGRRGASGACARGEGSPGRRPPSPSARAQEEAAERGPRRAADLEDCGSSSFGAGRGEGESDSRPSSAKGGGSGEGRRKRRRSARARRRFISRSADIPSSSKRRRRGSVAAERREAWNHRRGRERERMDAAWACAVGRAIDMAGSAKRFLLSFRRPPQQQPPPPPHPGHNPVDILKRLQRQAFYDIMQLRERQEKVERVLSLFKASKVGPFAEESTQVKGVINVAGSLSRDSSEAESGISSRFVFQTTVRKKDSLFAELITDHRYMSQENDHTGSPLVLSKVMYLSNINDSLSAAAVPVGARCDDFSTDPNLQEEHWLASLRSSLRPPLLIKSHKYAGGLILRSKNFAVSLAELISVAGQPVNAGEASRVFTEFGQFSYQMPDDIKLTLSAAWHGPSVIPRKRKPSAGGCIDVELKFDEDSRIGAWIEINRKSNPRSLRWALTLSDTPEDDLGWGLSLRRGTEAKPQRFQVEGFLNLHLGKKAAVQPGIVFNVDGGRCTPALVFHSSWSL</sequence>
<dbReference type="AlphaFoldDB" id="A0A2T7E8Z1"/>
<organism evidence="2 3">
    <name type="scientific">Panicum hallii var. hallii</name>
    <dbReference type="NCBI Taxonomy" id="1504633"/>
    <lineage>
        <taxon>Eukaryota</taxon>
        <taxon>Viridiplantae</taxon>
        <taxon>Streptophyta</taxon>
        <taxon>Embryophyta</taxon>
        <taxon>Tracheophyta</taxon>
        <taxon>Spermatophyta</taxon>
        <taxon>Magnoliopsida</taxon>
        <taxon>Liliopsida</taxon>
        <taxon>Poales</taxon>
        <taxon>Poaceae</taxon>
        <taxon>PACMAD clade</taxon>
        <taxon>Panicoideae</taxon>
        <taxon>Panicodae</taxon>
        <taxon>Paniceae</taxon>
        <taxon>Panicinae</taxon>
        <taxon>Panicum</taxon>
        <taxon>Panicum sect. Panicum</taxon>
    </lineage>
</organism>
<feature type="region of interest" description="Disordered" evidence="1">
    <location>
        <begin position="1"/>
        <end position="216"/>
    </location>
</feature>
<feature type="compositionally biased region" description="Basic and acidic residues" evidence="1">
    <location>
        <begin position="63"/>
        <end position="72"/>
    </location>
</feature>
<name>A0A2T7E8Z1_9POAL</name>
<keyword evidence="3" id="KW-1185">Reference proteome</keyword>
<evidence type="ECO:0000313" key="3">
    <source>
        <dbReference type="Proteomes" id="UP000244336"/>
    </source>
</evidence>
<evidence type="ECO:0000256" key="1">
    <source>
        <dbReference type="SAM" id="MobiDB-lite"/>
    </source>
</evidence>
<feature type="compositionally biased region" description="Basic and acidic residues" evidence="1">
    <location>
        <begin position="203"/>
        <end position="216"/>
    </location>
</feature>